<dbReference type="RefSeq" id="WP_105723864.1">
    <property type="nucleotide sequence ID" value="NZ_PVBS01000001.1"/>
</dbReference>
<feature type="domain" description="Restriction endonuclease type IV Mrr" evidence="1">
    <location>
        <begin position="135"/>
        <end position="250"/>
    </location>
</feature>
<sequence length="253" mass="29305">MALKRISEDTFNDYNFTKTPSLIGLVREEHWFSDDAENLLGTVLIDLIDKDWSIVIMALEEDGEYRFTDGEVSIEEEDEAIDRLKTKMSAIAKAGKIEKELYSSTLFDSKSPIIVTDINEEIKKFFKKYPQRLYDLNPRKFEELIASILEDLGFTVELTRATRDGGRDIIASIRNSLTNFLAYVECKRYAPDNKIDVGIIRQVQGVQYTHRPSKSIIVTTSFFTRDAVKEAKFIENQLDLKDFNDIKNWLEKY</sequence>
<accession>A0A2S9JTW7</accession>
<name>A0A2S9JTW7_9SPHI</name>
<dbReference type="GO" id="GO:0009307">
    <property type="term" value="P:DNA restriction-modification system"/>
    <property type="evidence" value="ECO:0007669"/>
    <property type="project" value="InterPro"/>
</dbReference>
<dbReference type="EMBL" id="PVBS01000001">
    <property type="protein sequence ID" value="PRD56747.1"/>
    <property type="molecule type" value="Genomic_DNA"/>
</dbReference>
<dbReference type="GO" id="GO:0003677">
    <property type="term" value="F:DNA binding"/>
    <property type="evidence" value="ECO:0007669"/>
    <property type="project" value="InterPro"/>
</dbReference>
<dbReference type="AlphaFoldDB" id="A0A2S9JTW7"/>
<dbReference type="Pfam" id="PF04471">
    <property type="entry name" value="Mrr_cat"/>
    <property type="match status" value="1"/>
</dbReference>
<dbReference type="Proteomes" id="UP000238642">
    <property type="component" value="Unassembled WGS sequence"/>
</dbReference>
<reference evidence="2 3" key="1">
    <citation type="submission" date="2018-02" db="EMBL/GenBank/DDBJ databases">
        <title>The draft genome of Sphingobacterium gobiense H7.</title>
        <authorList>
            <person name="Li L."/>
            <person name="Liu L."/>
            <person name="Zhang X."/>
            <person name="Wang T."/>
            <person name="Liang L."/>
        </authorList>
    </citation>
    <scope>NUCLEOTIDE SEQUENCE [LARGE SCALE GENOMIC DNA]</scope>
    <source>
        <strain evidence="2 3">ACCC 05757</strain>
    </source>
</reference>
<organism evidence="2 3">
    <name type="scientific">Sphingobacterium gobiense</name>
    <dbReference type="NCBI Taxonomy" id="1382456"/>
    <lineage>
        <taxon>Bacteria</taxon>
        <taxon>Pseudomonadati</taxon>
        <taxon>Bacteroidota</taxon>
        <taxon>Sphingobacteriia</taxon>
        <taxon>Sphingobacteriales</taxon>
        <taxon>Sphingobacteriaceae</taxon>
        <taxon>Sphingobacterium</taxon>
    </lineage>
</organism>
<dbReference type="OrthoDB" id="9803736at2"/>
<keyword evidence="3" id="KW-1185">Reference proteome</keyword>
<proteinExistence type="predicted"/>
<protein>
    <recommendedName>
        <fullName evidence="1">Restriction endonuclease type IV Mrr domain-containing protein</fullName>
    </recommendedName>
</protein>
<dbReference type="PANTHER" id="PTHR30015:SF7">
    <property type="entry name" value="TYPE IV METHYL-DIRECTED RESTRICTION ENZYME ECOKMRR"/>
    <property type="match status" value="1"/>
</dbReference>
<dbReference type="InterPro" id="IPR011856">
    <property type="entry name" value="tRNA_endonuc-like_dom_sf"/>
</dbReference>
<dbReference type="Gene3D" id="3.40.1350.10">
    <property type="match status" value="1"/>
</dbReference>
<gene>
    <name evidence="2" type="ORF">C5749_05830</name>
</gene>
<evidence type="ECO:0000313" key="3">
    <source>
        <dbReference type="Proteomes" id="UP000238642"/>
    </source>
</evidence>
<dbReference type="SUPFAM" id="SSF52980">
    <property type="entry name" value="Restriction endonuclease-like"/>
    <property type="match status" value="1"/>
</dbReference>
<dbReference type="GO" id="GO:0015666">
    <property type="term" value="F:restriction endodeoxyribonuclease activity"/>
    <property type="evidence" value="ECO:0007669"/>
    <property type="project" value="TreeGrafter"/>
</dbReference>
<comment type="caution">
    <text evidence="2">The sequence shown here is derived from an EMBL/GenBank/DDBJ whole genome shotgun (WGS) entry which is preliminary data.</text>
</comment>
<evidence type="ECO:0000313" key="2">
    <source>
        <dbReference type="EMBL" id="PRD56747.1"/>
    </source>
</evidence>
<dbReference type="InterPro" id="IPR007560">
    <property type="entry name" value="Restrct_endonuc_IV_Mrr"/>
</dbReference>
<dbReference type="PANTHER" id="PTHR30015">
    <property type="entry name" value="MRR RESTRICTION SYSTEM PROTEIN"/>
    <property type="match status" value="1"/>
</dbReference>
<dbReference type="InterPro" id="IPR011335">
    <property type="entry name" value="Restrct_endonuc-II-like"/>
</dbReference>
<dbReference type="InterPro" id="IPR052906">
    <property type="entry name" value="Type_IV_Methyl-Rstrct_Enzyme"/>
</dbReference>
<evidence type="ECO:0000259" key="1">
    <source>
        <dbReference type="Pfam" id="PF04471"/>
    </source>
</evidence>